<evidence type="ECO:0000259" key="2">
    <source>
        <dbReference type="Pfam" id="PF12776"/>
    </source>
</evidence>
<dbReference type="Proteomes" id="UP000306102">
    <property type="component" value="Unassembled WGS sequence"/>
</dbReference>
<dbReference type="AlphaFoldDB" id="A0A4S4EQX6"/>
<feature type="compositionally biased region" description="Low complexity" evidence="1">
    <location>
        <begin position="439"/>
        <end position="448"/>
    </location>
</feature>
<accession>A0A4S4EQX6</accession>
<sequence length="541" mass="62070">MLVICSLNLHRNTEKRSGIGFQVQSSIDFDHNFECGSCDSELIFPDCFLSHPQINPDAKHFHAKFFENYDELCIIVGNDQAIASCSDNGAEIDVDFMSDNEGVESTIVPEIRSDDKQAKNLRWTEEMDCCLGKILVEQMQKGYKIDNLQREAYGIALMALKDKFRPDLSKDHIRNQLKTWRKQYGVLKELLFHTGFKWNAAQKVVVGSDSVWSDYIKTHRDARPFRGRVCENYDHLCFIFGNNYTMGSYSRTADDIVHSLAGDSDGMEEKHASLQTHRDARPFRGRVCENYDHLCIIFGNNYTMGSYSRTADDIVHSLAGDSDGMEAVLALNERFQLGFTKDHVRSRIKTWKKLYGCVKELLDHSEFRWDEKRKMVIADDSVWHDYIKVNPDVRFLRGQIIENYAELCIIIGNDNPIECSVNDAEANLDWSADKEGTRARSSSSSRSKQPSKKRRVSAVIVEMMSCMAANIGRIADALTGFNQSVCLDELFEMVQNIPGFYDNLVIEACELLSLDEKRAKMFLKLDERLRKLWLLKRLRSK</sequence>
<evidence type="ECO:0000313" key="4">
    <source>
        <dbReference type="Proteomes" id="UP000306102"/>
    </source>
</evidence>
<dbReference type="PANTHER" id="PTHR46929">
    <property type="entry name" value="EXPRESSED PROTEIN"/>
    <property type="match status" value="1"/>
</dbReference>
<evidence type="ECO:0000313" key="3">
    <source>
        <dbReference type="EMBL" id="THG19191.1"/>
    </source>
</evidence>
<proteinExistence type="predicted"/>
<keyword evidence="4" id="KW-1185">Reference proteome</keyword>
<feature type="region of interest" description="Disordered" evidence="1">
    <location>
        <begin position="433"/>
        <end position="454"/>
    </location>
</feature>
<reference evidence="3 4" key="1">
    <citation type="journal article" date="2018" name="Proc. Natl. Acad. Sci. U.S.A.">
        <title>Draft genome sequence of Camellia sinensis var. sinensis provides insights into the evolution of the tea genome and tea quality.</title>
        <authorList>
            <person name="Wei C."/>
            <person name="Yang H."/>
            <person name="Wang S."/>
            <person name="Zhao J."/>
            <person name="Liu C."/>
            <person name="Gao L."/>
            <person name="Xia E."/>
            <person name="Lu Y."/>
            <person name="Tai Y."/>
            <person name="She G."/>
            <person name="Sun J."/>
            <person name="Cao H."/>
            <person name="Tong W."/>
            <person name="Gao Q."/>
            <person name="Li Y."/>
            <person name="Deng W."/>
            <person name="Jiang X."/>
            <person name="Wang W."/>
            <person name="Chen Q."/>
            <person name="Zhang S."/>
            <person name="Li H."/>
            <person name="Wu J."/>
            <person name="Wang P."/>
            <person name="Li P."/>
            <person name="Shi C."/>
            <person name="Zheng F."/>
            <person name="Jian J."/>
            <person name="Huang B."/>
            <person name="Shan D."/>
            <person name="Shi M."/>
            <person name="Fang C."/>
            <person name="Yue Y."/>
            <person name="Li F."/>
            <person name="Li D."/>
            <person name="Wei S."/>
            <person name="Han B."/>
            <person name="Jiang C."/>
            <person name="Yin Y."/>
            <person name="Xia T."/>
            <person name="Zhang Z."/>
            <person name="Bennetzen J.L."/>
            <person name="Zhao S."/>
            <person name="Wan X."/>
        </authorList>
    </citation>
    <scope>NUCLEOTIDE SEQUENCE [LARGE SCALE GENOMIC DNA]</scope>
    <source>
        <strain evidence="4">cv. Shuchazao</strain>
        <tissue evidence="3">Leaf</tissue>
    </source>
</reference>
<name>A0A4S4EQX6_CAMSN</name>
<dbReference type="STRING" id="542762.A0A4S4EQX6"/>
<dbReference type="PANTHER" id="PTHR46929:SF29">
    <property type="entry name" value="MYB_SANT-LIKE DOMAIN-CONTAINING PROTEIN"/>
    <property type="match status" value="1"/>
</dbReference>
<evidence type="ECO:0000256" key="1">
    <source>
        <dbReference type="SAM" id="MobiDB-lite"/>
    </source>
</evidence>
<dbReference type="EMBL" id="SDRB02002544">
    <property type="protein sequence ID" value="THG19191.1"/>
    <property type="molecule type" value="Genomic_DNA"/>
</dbReference>
<dbReference type="InterPro" id="IPR024752">
    <property type="entry name" value="Myb/SANT-like_dom"/>
</dbReference>
<feature type="domain" description="Myb/SANT-like" evidence="2">
    <location>
        <begin position="122"/>
        <end position="215"/>
    </location>
</feature>
<feature type="domain" description="Myb/SANT-like" evidence="2">
    <location>
        <begin position="326"/>
        <end position="386"/>
    </location>
</feature>
<gene>
    <name evidence="3" type="ORF">TEA_010974</name>
</gene>
<comment type="caution">
    <text evidence="3">The sequence shown here is derived from an EMBL/GenBank/DDBJ whole genome shotgun (WGS) entry which is preliminary data.</text>
</comment>
<dbReference type="Pfam" id="PF12776">
    <property type="entry name" value="Myb_DNA-bind_3"/>
    <property type="match status" value="2"/>
</dbReference>
<organism evidence="3 4">
    <name type="scientific">Camellia sinensis var. sinensis</name>
    <name type="common">China tea</name>
    <dbReference type="NCBI Taxonomy" id="542762"/>
    <lineage>
        <taxon>Eukaryota</taxon>
        <taxon>Viridiplantae</taxon>
        <taxon>Streptophyta</taxon>
        <taxon>Embryophyta</taxon>
        <taxon>Tracheophyta</taxon>
        <taxon>Spermatophyta</taxon>
        <taxon>Magnoliopsida</taxon>
        <taxon>eudicotyledons</taxon>
        <taxon>Gunneridae</taxon>
        <taxon>Pentapetalae</taxon>
        <taxon>asterids</taxon>
        <taxon>Ericales</taxon>
        <taxon>Theaceae</taxon>
        <taxon>Camellia</taxon>
    </lineage>
</organism>
<protein>
    <recommendedName>
        <fullName evidence="2">Myb/SANT-like domain-containing protein</fullName>
    </recommendedName>
</protein>